<keyword evidence="6 10" id="KW-0812">Transmembrane</keyword>
<keyword evidence="5 10" id="KW-0145">Chemotaxis</keyword>
<dbReference type="GO" id="GO:0071978">
    <property type="term" value="P:bacterial-type flagellum-dependent swarming motility"/>
    <property type="evidence" value="ECO:0007669"/>
    <property type="project" value="TreeGrafter"/>
</dbReference>
<comment type="function">
    <text evidence="1 10">Controls the rotational direction of flagella during chemotaxis.</text>
</comment>
<evidence type="ECO:0000313" key="12">
    <source>
        <dbReference type="Proteomes" id="UP000027946"/>
    </source>
</evidence>
<dbReference type="STRING" id="1121324.CLIT_11c02000"/>
<evidence type="ECO:0000313" key="11">
    <source>
        <dbReference type="EMBL" id="KDR95171.1"/>
    </source>
</evidence>
<reference evidence="11 12" key="1">
    <citation type="submission" date="2014-03" db="EMBL/GenBank/DDBJ databases">
        <title>Genome sequence of Clostridium litorale W6, DSM 5388.</title>
        <authorList>
            <person name="Poehlein A."/>
            <person name="Jagirdar A."/>
            <person name="Khonsari B."/>
            <person name="Chibani C.M."/>
            <person name="Gutierrez Gutierrez D.A."/>
            <person name="Davydova E."/>
            <person name="Alghaithi H.S."/>
            <person name="Nair K.P."/>
            <person name="Dhamotharan K."/>
            <person name="Chandran L."/>
            <person name="G W."/>
            <person name="Daniel R."/>
        </authorList>
    </citation>
    <scope>NUCLEOTIDE SEQUENCE [LARGE SCALE GENOMIC DNA]</scope>
    <source>
        <strain evidence="11 12">W6</strain>
    </source>
</reference>
<proteinExistence type="inferred from homology"/>
<name>A0A069RDS3_PEPLI</name>
<evidence type="ECO:0000256" key="7">
    <source>
        <dbReference type="ARBA" id="ARBA00022779"/>
    </source>
</evidence>
<evidence type="ECO:0000256" key="9">
    <source>
        <dbReference type="ARBA" id="ARBA00023136"/>
    </source>
</evidence>
<dbReference type="OrthoDB" id="166089at2"/>
<evidence type="ECO:0000256" key="2">
    <source>
        <dbReference type="ARBA" id="ARBA00004162"/>
    </source>
</evidence>
<evidence type="ECO:0000256" key="8">
    <source>
        <dbReference type="ARBA" id="ARBA00022989"/>
    </source>
</evidence>
<evidence type="ECO:0000256" key="10">
    <source>
        <dbReference type="RuleBase" id="RU364125"/>
    </source>
</evidence>
<comment type="caution">
    <text evidence="11">The sequence shown here is derived from an EMBL/GenBank/DDBJ whole genome shotgun (WGS) entry which is preliminary data.</text>
</comment>
<evidence type="ECO:0000256" key="5">
    <source>
        <dbReference type="ARBA" id="ARBA00022500"/>
    </source>
</evidence>
<dbReference type="Proteomes" id="UP000027946">
    <property type="component" value="Unassembled WGS sequence"/>
</dbReference>
<dbReference type="PANTHER" id="PTHR35091">
    <property type="entry name" value="FLAGELLAR PROTEIN FLIL"/>
    <property type="match status" value="1"/>
</dbReference>
<dbReference type="GO" id="GO:0009425">
    <property type="term" value="C:bacterial-type flagellum basal body"/>
    <property type="evidence" value="ECO:0007669"/>
    <property type="project" value="InterPro"/>
</dbReference>
<evidence type="ECO:0000256" key="3">
    <source>
        <dbReference type="ARBA" id="ARBA00008281"/>
    </source>
</evidence>
<dbReference type="Pfam" id="PF03748">
    <property type="entry name" value="FliL"/>
    <property type="match status" value="1"/>
</dbReference>
<gene>
    <name evidence="11" type="ORF">CLIT_11c02000</name>
</gene>
<protein>
    <recommendedName>
        <fullName evidence="10">Flagellar protein FliL</fullName>
    </recommendedName>
</protein>
<dbReference type="GO" id="GO:0006935">
    <property type="term" value="P:chemotaxis"/>
    <property type="evidence" value="ECO:0007669"/>
    <property type="project" value="UniProtKB-KW"/>
</dbReference>
<keyword evidence="8 10" id="KW-1133">Transmembrane helix</keyword>
<accession>A0A069RDS3</accession>
<feature type="transmembrane region" description="Helical" evidence="10">
    <location>
        <begin position="6"/>
        <end position="27"/>
    </location>
</feature>
<dbReference type="GO" id="GO:0005886">
    <property type="term" value="C:plasma membrane"/>
    <property type="evidence" value="ECO:0007669"/>
    <property type="project" value="UniProtKB-SubCell"/>
</dbReference>
<dbReference type="EMBL" id="JJMM01000011">
    <property type="protein sequence ID" value="KDR95171.1"/>
    <property type="molecule type" value="Genomic_DNA"/>
</dbReference>
<evidence type="ECO:0000256" key="6">
    <source>
        <dbReference type="ARBA" id="ARBA00022692"/>
    </source>
</evidence>
<organism evidence="11 12">
    <name type="scientific">Peptoclostridium litorale DSM 5388</name>
    <dbReference type="NCBI Taxonomy" id="1121324"/>
    <lineage>
        <taxon>Bacteria</taxon>
        <taxon>Bacillati</taxon>
        <taxon>Bacillota</taxon>
        <taxon>Clostridia</taxon>
        <taxon>Peptostreptococcales</taxon>
        <taxon>Peptoclostridiaceae</taxon>
        <taxon>Peptoclostridium</taxon>
    </lineage>
</organism>
<dbReference type="PANTHER" id="PTHR35091:SF2">
    <property type="entry name" value="FLAGELLAR PROTEIN FLIL"/>
    <property type="match status" value="1"/>
</dbReference>
<dbReference type="InterPro" id="IPR005503">
    <property type="entry name" value="FliL"/>
</dbReference>
<comment type="subcellular location">
    <subcellularLocation>
        <location evidence="2">Cell membrane</location>
        <topology evidence="2">Single-pass membrane protein</topology>
    </subcellularLocation>
</comment>
<evidence type="ECO:0000256" key="1">
    <source>
        <dbReference type="ARBA" id="ARBA00002254"/>
    </source>
</evidence>
<comment type="similarity">
    <text evidence="3 10">Belongs to the FliL family.</text>
</comment>
<keyword evidence="12" id="KW-1185">Reference proteome</keyword>
<keyword evidence="4 10" id="KW-1003">Cell membrane</keyword>
<dbReference type="AlphaFoldDB" id="A0A069RDS3"/>
<sequence length="134" mass="15061">MKKIVFFSIIGVLISALVFGGVAYFMVFSKGAEKKKEIINYEVGEFSTNLSDTRHFFKGKITIGITNKKELKTLDESKVALRDGILSILIQQKPEDMVSAAGMDAIKEELKKNIGENVDIQSIEEIYFTDYIVQ</sequence>
<dbReference type="RefSeq" id="WP_038265207.1">
    <property type="nucleotide sequence ID" value="NZ_FSRH01000002.1"/>
</dbReference>
<evidence type="ECO:0000256" key="4">
    <source>
        <dbReference type="ARBA" id="ARBA00022475"/>
    </source>
</evidence>
<keyword evidence="7 10" id="KW-0283">Flagellar rotation</keyword>
<keyword evidence="9 10" id="KW-0472">Membrane</keyword>
<dbReference type="eggNOG" id="COG1580">
    <property type="taxonomic scope" value="Bacteria"/>
</dbReference>